<comment type="caution">
    <text evidence="1">The sequence shown here is derived from an EMBL/GenBank/DDBJ whole genome shotgun (WGS) entry which is preliminary data.</text>
</comment>
<gene>
    <name evidence="1" type="ORF">A2619_04950</name>
</gene>
<evidence type="ECO:0008006" key="3">
    <source>
        <dbReference type="Google" id="ProtNLM"/>
    </source>
</evidence>
<protein>
    <recommendedName>
        <fullName evidence="3">Glycosyl transferase family 1 domain-containing protein</fullName>
    </recommendedName>
</protein>
<evidence type="ECO:0000313" key="2">
    <source>
        <dbReference type="Proteomes" id="UP000176815"/>
    </source>
</evidence>
<evidence type="ECO:0000313" key="1">
    <source>
        <dbReference type="EMBL" id="OGC77353.1"/>
    </source>
</evidence>
<name>A0A1F4X8D9_UNCKA</name>
<dbReference type="EMBL" id="MEWG01000022">
    <property type="protein sequence ID" value="OGC77353.1"/>
    <property type="molecule type" value="Genomic_DNA"/>
</dbReference>
<dbReference type="AlphaFoldDB" id="A0A1F4X8D9"/>
<reference evidence="1 2" key="1">
    <citation type="journal article" date="2016" name="Nat. Commun.">
        <title>Thousands of microbial genomes shed light on interconnected biogeochemical processes in an aquifer system.</title>
        <authorList>
            <person name="Anantharaman K."/>
            <person name="Brown C.T."/>
            <person name="Hug L.A."/>
            <person name="Sharon I."/>
            <person name="Castelle C.J."/>
            <person name="Probst A.J."/>
            <person name="Thomas B.C."/>
            <person name="Singh A."/>
            <person name="Wilkins M.J."/>
            <person name="Karaoz U."/>
            <person name="Brodie E.L."/>
            <person name="Williams K.H."/>
            <person name="Hubbard S.S."/>
            <person name="Banfield J.F."/>
        </authorList>
    </citation>
    <scope>NUCLEOTIDE SEQUENCE [LARGE SCALE GENOMIC DNA]</scope>
</reference>
<dbReference type="Proteomes" id="UP000176815">
    <property type="component" value="Unassembled WGS sequence"/>
</dbReference>
<organism evidence="1 2">
    <name type="scientific">candidate division WWE3 bacterium RIFOXYD1_FULL_39_9</name>
    <dbReference type="NCBI Taxonomy" id="1802649"/>
    <lineage>
        <taxon>Bacteria</taxon>
        <taxon>Katanobacteria</taxon>
    </lineage>
</organism>
<sequence length="80" mass="9266">MQGLACGIPCVVSGFRLQDELDGIVYLENLEPETIAKTIQRAVEEKLWVDVNKLKQSYSWETRVNEIENVYSFALKYRLL</sequence>
<proteinExistence type="predicted"/>
<accession>A0A1F4X8D9</accession>